<dbReference type="Proteomes" id="UP000552683">
    <property type="component" value="Unassembled WGS sequence"/>
</dbReference>
<protein>
    <submittedName>
        <fullName evidence="2">Cell surface protein</fullName>
    </submittedName>
</protein>
<evidence type="ECO:0000256" key="1">
    <source>
        <dbReference type="SAM" id="Coils"/>
    </source>
</evidence>
<accession>A0A842J9Y9</accession>
<sequence>MISGSNLNISTANFKSNLTPADKTAKTNLANEQTQAPKSKEEIQKELQEYRSKTIIEIVKDAIDIDESDENWITKTIDKIDGILSKKYTAEELRYIGQKDPESKEDIIDANLQTYMWMLMSNSRDGKPTIWGKILGFGTKQEQEELNAFRDSLPEGAAMSDFGDSLMHRADISIEDFKKLYAEDVEKTMKARKEMNEQMRKELEEYNANLSKQRAEAKFKPIQATSKSQTYVYKDIKREFFENFLKAEQEKGTDITEILNQLVKIGKFDVKA</sequence>
<comment type="caution">
    <text evidence="2">The sequence shown here is derived from an EMBL/GenBank/DDBJ whole genome shotgun (WGS) entry which is preliminary data.</text>
</comment>
<feature type="coiled-coil region" evidence="1">
    <location>
        <begin position="182"/>
        <end position="220"/>
    </location>
</feature>
<reference evidence="2 3" key="1">
    <citation type="submission" date="2020-08" db="EMBL/GenBank/DDBJ databases">
        <title>Complete genome and description of Campylobacter massiliensis Marseille-Q3452 sp. nov.</title>
        <authorList>
            <person name="Antezack A."/>
        </authorList>
    </citation>
    <scope>NUCLEOTIDE SEQUENCE [LARGE SCALE GENOMIC DNA]</scope>
    <source>
        <strain evidence="2 3">Marseille-Q3452</strain>
    </source>
</reference>
<evidence type="ECO:0000313" key="2">
    <source>
        <dbReference type="EMBL" id="MBC2883600.1"/>
    </source>
</evidence>
<name>A0A842J9Y9_9BACT</name>
<evidence type="ECO:0000313" key="3">
    <source>
        <dbReference type="Proteomes" id="UP000552683"/>
    </source>
</evidence>
<keyword evidence="3" id="KW-1185">Reference proteome</keyword>
<dbReference type="AlphaFoldDB" id="A0A842J9Y9"/>
<proteinExistence type="predicted"/>
<dbReference type="RefSeq" id="WP_185899460.1">
    <property type="nucleotide sequence ID" value="NZ_JACLZK010000002.1"/>
</dbReference>
<organism evidence="2 3">
    <name type="scientific">Campylobacter massiliensis</name>
    <dbReference type="NCBI Taxonomy" id="2762557"/>
    <lineage>
        <taxon>Bacteria</taxon>
        <taxon>Pseudomonadati</taxon>
        <taxon>Campylobacterota</taxon>
        <taxon>Epsilonproteobacteria</taxon>
        <taxon>Campylobacterales</taxon>
        <taxon>Campylobacteraceae</taxon>
        <taxon>Campylobacter</taxon>
    </lineage>
</organism>
<dbReference type="EMBL" id="JACLZK010000002">
    <property type="protein sequence ID" value="MBC2883600.1"/>
    <property type="molecule type" value="Genomic_DNA"/>
</dbReference>
<keyword evidence="1" id="KW-0175">Coiled coil</keyword>
<gene>
    <name evidence="2" type="ORF">H7R39_10125</name>
</gene>